<evidence type="ECO:0000313" key="4">
    <source>
        <dbReference type="Proteomes" id="UP000799767"/>
    </source>
</evidence>
<feature type="compositionally biased region" description="Polar residues" evidence="1">
    <location>
        <begin position="86"/>
        <end position="99"/>
    </location>
</feature>
<dbReference type="GeneID" id="54476331"/>
<dbReference type="AlphaFoldDB" id="A0A6A6PXY6"/>
<keyword evidence="4" id="KW-1185">Reference proteome</keyword>
<dbReference type="RefSeq" id="XP_033590657.1">
    <property type="nucleotide sequence ID" value="XM_033735329.1"/>
</dbReference>
<protein>
    <recommendedName>
        <fullName evidence="2">BTB domain-containing protein</fullName>
    </recommendedName>
</protein>
<dbReference type="Proteomes" id="UP000799767">
    <property type="component" value="Unassembled WGS sequence"/>
</dbReference>
<evidence type="ECO:0000256" key="1">
    <source>
        <dbReference type="SAM" id="MobiDB-lite"/>
    </source>
</evidence>
<dbReference type="CDD" id="cd18186">
    <property type="entry name" value="BTB_POZ_ZBTB_KLHL-like"/>
    <property type="match status" value="1"/>
</dbReference>
<reference evidence="3" key="1">
    <citation type="journal article" date="2020" name="Stud. Mycol.">
        <title>101 Dothideomycetes genomes: a test case for predicting lifestyles and emergence of pathogens.</title>
        <authorList>
            <person name="Haridas S."/>
            <person name="Albert R."/>
            <person name="Binder M."/>
            <person name="Bloem J."/>
            <person name="Labutti K."/>
            <person name="Salamov A."/>
            <person name="Andreopoulos B."/>
            <person name="Baker S."/>
            <person name="Barry K."/>
            <person name="Bills G."/>
            <person name="Bluhm B."/>
            <person name="Cannon C."/>
            <person name="Castanera R."/>
            <person name="Culley D."/>
            <person name="Daum C."/>
            <person name="Ezra D."/>
            <person name="Gonzalez J."/>
            <person name="Henrissat B."/>
            <person name="Kuo A."/>
            <person name="Liang C."/>
            <person name="Lipzen A."/>
            <person name="Lutzoni F."/>
            <person name="Magnuson J."/>
            <person name="Mondo S."/>
            <person name="Nolan M."/>
            <person name="Ohm R."/>
            <person name="Pangilinan J."/>
            <person name="Park H.-J."/>
            <person name="Ramirez L."/>
            <person name="Alfaro M."/>
            <person name="Sun H."/>
            <person name="Tritt A."/>
            <person name="Yoshinaga Y."/>
            <person name="Zwiers L.-H."/>
            <person name="Turgeon B."/>
            <person name="Goodwin S."/>
            <person name="Spatafora J."/>
            <person name="Crous P."/>
            <person name="Grigoriev I."/>
        </authorList>
    </citation>
    <scope>NUCLEOTIDE SEQUENCE</scope>
    <source>
        <strain evidence="3">CBS 113389</strain>
    </source>
</reference>
<feature type="region of interest" description="Disordered" evidence="1">
    <location>
        <begin position="78"/>
        <end position="107"/>
    </location>
</feature>
<sequence>MAASNLEVFQGGTFIFEVGGAEFTVYKKLIARSSDALLAHIENKMRESQTGRVCLQEVDEHTFGRFVEYIYTGDYNPAEPVERPASKTSRQEGASSPRRSATYRRRGFRRNASSDNELLLMRGDTGASQQALSRSSFISNKRKAAAVISNAMDESRMCDEHLEMLASPTQHKPCPPPVFNIDTVKPLATNSISWARHNVRLDYTPLYMSHAQLYVFAEKYDIRKLRNLTAARLRETIPRYLSSSPAEIVGLARHVYDNTPDRTQEVDQLRMIVTQFCATHIDTLQESAEFVSMLHDGGQFPEVLVRELCKTRKPAEGAVGSLFA</sequence>
<gene>
    <name evidence="3" type="ORF">BDY17DRAFT_309405</name>
</gene>
<dbReference type="PANTHER" id="PTHR47843">
    <property type="entry name" value="BTB DOMAIN-CONTAINING PROTEIN-RELATED"/>
    <property type="match status" value="1"/>
</dbReference>
<dbReference type="OrthoDB" id="9997739at2759"/>
<dbReference type="InterPro" id="IPR011333">
    <property type="entry name" value="SKP1/BTB/POZ_sf"/>
</dbReference>
<proteinExistence type="predicted"/>
<name>A0A6A6PXY6_9PEZI</name>
<organism evidence="3 4">
    <name type="scientific">Neohortaea acidophila</name>
    <dbReference type="NCBI Taxonomy" id="245834"/>
    <lineage>
        <taxon>Eukaryota</taxon>
        <taxon>Fungi</taxon>
        <taxon>Dikarya</taxon>
        <taxon>Ascomycota</taxon>
        <taxon>Pezizomycotina</taxon>
        <taxon>Dothideomycetes</taxon>
        <taxon>Dothideomycetidae</taxon>
        <taxon>Mycosphaerellales</taxon>
        <taxon>Teratosphaeriaceae</taxon>
        <taxon>Neohortaea</taxon>
    </lineage>
</organism>
<dbReference type="InterPro" id="IPR000210">
    <property type="entry name" value="BTB/POZ_dom"/>
</dbReference>
<accession>A0A6A6PXY6</accession>
<evidence type="ECO:0000313" key="3">
    <source>
        <dbReference type="EMBL" id="KAF2484087.1"/>
    </source>
</evidence>
<dbReference type="PANTHER" id="PTHR47843:SF5">
    <property type="entry name" value="BTB_POZ DOMAIN PROTEIN"/>
    <property type="match status" value="1"/>
</dbReference>
<dbReference type="EMBL" id="MU001634">
    <property type="protein sequence ID" value="KAF2484087.1"/>
    <property type="molecule type" value="Genomic_DNA"/>
</dbReference>
<feature type="domain" description="BTB" evidence="2">
    <location>
        <begin position="12"/>
        <end position="79"/>
    </location>
</feature>
<dbReference type="PROSITE" id="PS50097">
    <property type="entry name" value="BTB"/>
    <property type="match status" value="1"/>
</dbReference>
<dbReference type="Gene3D" id="3.30.710.10">
    <property type="entry name" value="Potassium Channel Kv1.1, Chain A"/>
    <property type="match status" value="1"/>
</dbReference>
<dbReference type="SUPFAM" id="SSF54695">
    <property type="entry name" value="POZ domain"/>
    <property type="match status" value="1"/>
</dbReference>
<evidence type="ECO:0000259" key="2">
    <source>
        <dbReference type="PROSITE" id="PS50097"/>
    </source>
</evidence>
<dbReference type="Pfam" id="PF00651">
    <property type="entry name" value="BTB"/>
    <property type="match status" value="1"/>
</dbReference>